<dbReference type="Pfam" id="PF13439">
    <property type="entry name" value="Glyco_transf_4"/>
    <property type="match status" value="2"/>
</dbReference>
<feature type="domain" description="Glycosyl transferase family 1" evidence="1">
    <location>
        <begin position="539"/>
        <end position="697"/>
    </location>
</feature>
<sequence length="722" mass="83835">MKNRFLLVADINLATFEGSTAHFLGVLSGFKKLNILPLILLPKPYPPSQIFPKENLGKVYFYPSLGDYSSFISKFRYLLSLIYFFVILIKKKPNIIYCRFTPLFLGHLLIAKIFKKKIILEVNNTPTDFSYRRNFKNFLNSLISLSYLLSGKIADKLIVVANGMRRDLINLGIDKRKIALIPNGTNPEIFKPQKSLIKKDFYVGFLSKIDNYHDFEKIITLGEALKEEKNIKFLIIGKIENHKLREEIKRRNLEEKFIFTSEIPYWEAPFYINLFDIALITTPEKFCGYTSPIKLFDYAGCGKIILVNKELVEKERSLKGIPMVTYSSIADLKNKILTIKKEFNYYLENYGKKARQMVLKRYNWETIVKKSLKGITELEASKKRKIEKKVILQVIGNLSGGGAQTLLLNFLKEKETKKFNFEIFTFKKKYSLLTFISLLKKIKKVKPDIIHAHLFPELYYVALASFFYKKAKYLYTEHNVFNRRQKYKFLYPLERFIYQRYDKIIACAHIVKEQLIKYLPKIKEKIVVIPNGFSLSGKEIKENEEKADLCFIGRLEEQKGVDILFRALRILKEKGISPKTFIVGSGSWEERLKLLKEKEQLSNIVFLGKRTDALSFLKASKIFVLPSRWEGLPITILEAASLKKPIIVTDVGGVKEVLTEEEAIIIKKEEPQLLANAIEKLLFNEKLQEELGEKAYAKVSNHFSIKTFSKKMVSLYEGLLKR</sequence>
<evidence type="ECO:0000259" key="2">
    <source>
        <dbReference type="Pfam" id="PF13439"/>
    </source>
</evidence>
<proteinExistence type="predicted"/>
<reference evidence="4" key="1">
    <citation type="journal article" date="2020" name="mSystems">
        <title>Genome- and Community-Level Interaction Insights into Carbon Utilization and Element Cycling Functions of Hydrothermarchaeota in Hydrothermal Sediment.</title>
        <authorList>
            <person name="Zhou Z."/>
            <person name="Liu Y."/>
            <person name="Xu W."/>
            <person name="Pan J."/>
            <person name="Luo Z.H."/>
            <person name="Li M."/>
        </authorList>
    </citation>
    <scope>NUCLEOTIDE SEQUENCE [LARGE SCALE GENOMIC DNA]</scope>
    <source>
        <strain evidence="4">SpSt-791</strain>
    </source>
</reference>
<dbReference type="PANTHER" id="PTHR12526">
    <property type="entry name" value="GLYCOSYLTRANSFERASE"/>
    <property type="match status" value="1"/>
</dbReference>
<feature type="domain" description="Glycosyltransferase subfamily 4-like N-terminal" evidence="2">
    <location>
        <begin position="74"/>
        <end position="188"/>
    </location>
</feature>
<dbReference type="Pfam" id="PF00534">
    <property type="entry name" value="Glycos_transf_1"/>
    <property type="match status" value="1"/>
</dbReference>
<name>A0A7V6CMR3_UNCW3</name>
<evidence type="ECO:0000259" key="1">
    <source>
        <dbReference type="Pfam" id="PF00534"/>
    </source>
</evidence>
<feature type="domain" description="Spore protein YkvP/CgeB glycosyl transferase-like" evidence="3">
    <location>
        <begin position="223"/>
        <end position="370"/>
    </location>
</feature>
<evidence type="ECO:0000313" key="4">
    <source>
        <dbReference type="EMBL" id="HHR48428.1"/>
    </source>
</evidence>
<protein>
    <submittedName>
        <fullName evidence="4">Glycosyltransferase</fullName>
    </submittedName>
</protein>
<feature type="domain" description="Glycosyltransferase subfamily 4-like N-terminal" evidence="2">
    <location>
        <begin position="427"/>
        <end position="535"/>
    </location>
</feature>
<dbReference type="CDD" id="cd03801">
    <property type="entry name" value="GT4_PimA-like"/>
    <property type="match status" value="1"/>
</dbReference>
<dbReference type="Pfam" id="PF13524">
    <property type="entry name" value="Glyco_trans_1_2"/>
    <property type="match status" value="1"/>
</dbReference>
<evidence type="ECO:0000259" key="3">
    <source>
        <dbReference type="Pfam" id="PF13524"/>
    </source>
</evidence>
<dbReference type="AlphaFoldDB" id="A0A7V6CMR3"/>
<dbReference type="InterPro" id="IPR028098">
    <property type="entry name" value="Glyco_trans_4-like_N"/>
</dbReference>
<dbReference type="InterPro" id="IPR055259">
    <property type="entry name" value="YkvP/CgeB_Glyco_trans-like"/>
</dbReference>
<accession>A0A7V6CMR3</accession>
<organism evidence="4">
    <name type="scientific">candidate division WOR-3 bacterium</name>
    <dbReference type="NCBI Taxonomy" id="2052148"/>
    <lineage>
        <taxon>Bacteria</taxon>
        <taxon>Bacteria division WOR-3</taxon>
    </lineage>
</organism>
<dbReference type="EMBL" id="DTHS01000016">
    <property type="protein sequence ID" value="HHR48428.1"/>
    <property type="molecule type" value="Genomic_DNA"/>
</dbReference>
<comment type="caution">
    <text evidence="4">The sequence shown here is derived from an EMBL/GenBank/DDBJ whole genome shotgun (WGS) entry which is preliminary data.</text>
</comment>
<dbReference type="InterPro" id="IPR001296">
    <property type="entry name" value="Glyco_trans_1"/>
</dbReference>
<dbReference type="Gene3D" id="3.40.50.2000">
    <property type="entry name" value="Glycogen Phosphorylase B"/>
    <property type="match status" value="4"/>
</dbReference>
<keyword evidence="4" id="KW-0808">Transferase</keyword>
<gene>
    <name evidence="4" type="ORF">ENV79_02130</name>
</gene>
<dbReference type="SUPFAM" id="SSF53756">
    <property type="entry name" value="UDP-Glycosyltransferase/glycogen phosphorylase"/>
    <property type="match status" value="2"/>
</dbReference>
<dbReference type="GO" id="GO:0016757">
    <property type="term" value="F:glycosyltransferase activity"/>
    <property type="evidence" value="ECO:0007669"/>
    <property type="project" value="InterPro"/>
</dbReference>